<feature type="signal peptide" evidence="1">
    <location>
        <begin position="1"/>
        <end position="22"/>
    </location>
</feature>
<sequence length="341" mass="37157">MKTITRSLAFLFALAFTLDATALSLRSEKRPDGTTVLLLTNDPAPPRPPRLNEDPAIRSALVDFLGYSTGSYTNDDTLIVQQVLEALDSEFSVFTDNVPAGRKVITAMDDGNNGRERAALMLDEKGQVLAVGLVNGHCTVKSREEPLTCNELPDTVLTIFQPEGANHHDAEPLTRWSNELPPMMSIMAESEDPETRAGAQKIAKVEYVTTTPGKEGWTPKQLPATFPKAMLAVLPQRAHLVGAGADGVFTTPGLKGAPIYGDLDEIAGRPRHDFEVILRTYSDYYDVIDFYKARAKDAEISGDESGALVEGYTGGGTYKVEIKNKEEDGVVITLSAWRKEV</sequence>
<evidence type="ECO:0000313" key="2">
    <source>
        <dbReference type="EMBL" id="MCU7251616.1"/>
    </source>
</evidence>
<proteinExistence type="predicted"/>
<keyword evidence="3" id="KW-1185">Reference proteome</keyword>
<reference evidence="2" key="2">
    <citation type="journal article" date="2023" name="mSystems">
        <title>Charting the Lipopeptidome of Nonpathogenic Pseudomonas.</title>
        <authorList>
            <person name="Cesa-Luna C."/>
            <person name="Geudens N."/>
            <person name="Girard L."/>
            <person name="De Roo V."/>
            <person name="Maklad H.R."/>
            <person name="Martins J.C."/>
            <person name="Hofte M."/>
            <person name="De Mot R."/>
        </authorList>
    </citation>
    <scope>NUCLEOTIDE SEQUENCE</scope>
    <source>
        <strain evidence="2">B1M3-32</strain>
    </source>
</reference>
<evidence type="ECO:0000256" key="1">
    <source>
        <dbReference type="SAM" id="SignalP"/>
    </source>
</evidence>
<feature type="chain" id="PRO_5040929240" evidence="1">
    <location>
        <begin position="23"/>
        <end position="341"/>
    </location>
</feature>
<gene>
    <name evidence="2" type="ORF">OC940_27735</name>
</gene>
<protein>
    <submittedName>
        <fullName evidence="2">Uncharacterized protein</fullName>
    </submittedName>
</protein>
<dbReference type="RefSeq" id="WP_262146841.1">
    <property type="nucleotide sequence ID" value="NZ_JAOSKY010000027.1"/>
</dbReference>
<dbReference type="Proteomes" id="UP001139955">
    <property type="component" value="Unassembled WGS sequence"/>
</dbReference>
<reference evidence="2" key="1">
    <citation type="submission" date="2022-09" db="EMBL/GenBank/DDBJ databases">
        <authorList>
            <person name="Cesa-Luna C."/>
            <person name="Girard L."/>
            <person name="Lood C."/>
            <person name="Hofte M."/>
            <person name="De Mot R."/>
        </authorList>
    </citation>
    <scope>NUCLEOTIDE SEQUENCE</scope>
    <source>
        <strain evidence="2">B1M3-32</strain>
    </source>
</reference>
<keyword evidence="1" id="KW-0732">Signal</keyword>
<comment type="caution">
    <text evidence="2">The sequence shown here is derived from an EMBL/GenBank/DDBJ whole genome shotgun (WGS) entry which is preliminary data.</text>
</comment>
<name>A0A9X2XMM7_9PSED</name>
<evidence type="ECO:0000313" key="3">
    <source>
        <dbReference type="Proteomes" id="UP001139955"/>
    </source>
</evidence>
<organism evidence="2 3">
    <name type="scientific">Pseudomonas koreensis</name>
    <dbReference type="NCBI Taxonomy" id="198620"/>
    <lineage>
        <taxon>Bacteria</taxon>
        <taxon>Pseudomonadati</taxon>
        <taxon>Pseudomonadota</taxon>
        <taxon>Gammaproteobacteria</taxon>
        <taxon>Pseudomonadales</taxon>
        <taxon>Pseudomonadaceae</taxon>
        <taxon>Pseudomonas</taxon>
    </lineage>
</organism>
<dbReference type="EMBL" id="JAOSKY010000027">
    <property type="protein sequence ID" value="MCU7251616.1"/>
    <property type="molecule type" value="Genomic_DNA"/>
</dbReference>
<accession>A0A9X2XMM7</accession>
<dbReference type="AlphaFoldDB" id="A0A9X2XMM7"/>